<evidence type="ECO:0000313" key="9">
    <source>
        <dbReference type="EMBL" id="HIV38910.1"/>
    </source>
</evidence>
<dbReference type="GO" id="GO:0003723">
    <property type="term" value="F:RNA binding"/>
    <property type="evidence" value="ECO:0007669"/>
    <property type="project" value="UniProtKB-UniRule"/>
</dbReference>
<keyword evidence="2 6" id="KW-0489">Methyltransferase</keyword>
<evidence type="ECO:0000256" key="4">
    <source>
        <dbReference type="ARBA" id="ARBA00022691"/>
    </source>
</evidence>
<dbReference type="GO" id="GO:0008173">
    <property type="term" value="F:RNA methyltransferase activity"/>
    <property type="evidence" value="ECO:0007669"/>
    <property type="project" value="InterPro"/>
</dbReference>
<dbReference type="Gene3D" id="2.30.130.60">
    <property type="match status" value="1"/>
</dbReference>
<keyword evidence="1" id="KW-0963">Cytoplasm</keyword>
<evidence type="ECO:0000256" key="6">
    <source>
        <dbReference type="PROSITE-ProRule" id="PRU01023"/>
    </source>
</evidence>
<dbReference type="Proteomes" id="UP000886814">
    <property type="component" value="Unassembled WGS sequence"/>
</dbReference>
<gene>
    <name evidence="9" type="ORF">H9747_07915</name>
</gene>
<dbReference type="NCBIfam" id="TIGR00446">
    <property type="entry name" value="nop2p"/>
    <property type="match status" value="1"/>
</dbReference>
<evidence type="ECO:0000256" key="7">
    <source>
        <dbReference type="SAM" id="MobiDB-lite"/>
    </source>
</evidence>
<dbReference type="InterPro" id="IPR049560">
    <property type="entry name" value="MeTrfase_RsmB-F_NOP2_cat"/>
</dbReference>
<feature type="region of interest" description="Disordered" evidence="7">
    <location>
        <begin position="310"/>
        <end position="342"/>
    </location>
</feature>
<dbReference type="Pfam" id="PF17125">
    <property type="entry name" value="Methyltr_RsmF_N"/>
    <property type="match status" value="1"/>
</dbReference>
<keyword evidence="5 6" id="KW-0694">RNA-binding</keyword>
<keyword evidence="4 6" id="KW-0949">S-adenosyl-L-methionine</keyword>
<accession>A0A9D1TFG5</accession>
<feature type="binding site" evidence="6">
    <location>
        <begin position="111"/>
        <end position="117"/>
    </location>
    <ligand>
        <name>S-adenosyl-L-methionine</name>
        <dbReference type="ChEBI" id="CHEBI:59789"/>
    </ligand>
</feature>
<dbReference type="InterPro" id="IPR031340">
    <property type="entry name" value="RsmF_methylt_CI"/>
</dbReference>
<dbReference type="PROSITE" id="PS51686">
    <property type="entry name" value="SAM_MT_RSMB_NOP"/>
    <property type="match status" value="1"/>
</dbReference>
<dbReference type="InterPro" id="IPR029063">
    <property type="entry name" value="SAM-dependent_MTases_sf"/>
</dbReference>
<name>A0A9D1TFG5_9FIRM</name>
<dbReference type="PRINTS" id="PR02008">
    <property type="entry name" value="RCMTFAMILY"/>
</dbReference>
<dbReference type="Pfam" id="PF13636">
    <property type="entry name" value="Methyltranf_PUA"/>
    <property type="match status" value="1"/>
</dbReference>
<dbReference type="InterPro" id="IPR023267">
    <property type="entry name" value="RCMT"/>
</dbReference>
<protein>
    <submittedName>
        <fullName evidence="9">RsmB/NOP family class I SAM-dependent RNA methyltransferase</fullName>
    </submittedName>
</protein>
<dbReference type="InterPro" id="IPR027391">
    <property type="entry name" value="Nol1_Nop2_Fmu_2"/>
</dbReference>
<comment type="caution">
    <text evidence="6">Lacks conserved residue(s) required for the propagation of feature annotation.</text>
</comment>
<dbReference type="Gene3D" id="3.40.50.150">
    <property type="entry name" value="Vaccinia Virus protein VP39"/>
    <property type="match status" value="1"/>
</dbReference>
<comment type="caution">
    <text evidence="9">The sequence shown here is derived from an EMBL/GenBank/DDBJ whole genome shotgun (WGS) entry which is preliminary data.</text>
</comment>
<evidence type="ECO:0000313" key="10">
    <source>
        <dbReference type="Proteomes" id="UP000886814"/>
    </source>
</evidence>
<dbReference type="CDD" id="cd02440">
    <property type="entry name" value="AdoMet_MTases"/>
    <property type="match status" value="1"/>
</dbReference>
<dbReference type="PANTHER" id="PTHR22807">
    <property type="entry name" value="NOP2 YEAST -RELATED NOL1/NOP2/FMU SUN DOMAIN-CONTAINING"/>
    <property type="match status" value="1"/>
</dbReference>
<dbReference type="AlphaFoldDB" id="A0A9D1TFG5"/>
<evidence type="ECO:0000259" key="8">
    <source>
        <dbReference type="PROSITE" id="PS51686"/>
    </source>
</evidence>
<evidence type="ECO:0000256" key="3">
    <source>
        <dbReference type="ARBA" id="ARBA00022679"/>
    </source>
</evidence>
<dbReference type="Pfam" id="PF17126">
    <property type="entry name" value="RsmF_methylt_CI"/>
    <property type="match status" value="1"/>
</dbReference>
<dbReference type="GO" id="GO:0001510">
    <property type="term" value="P:RNA methylation"/>
    <property type="evidence" value="ECO:0007669"/>
    <property type="project" value="InterPro"/>
</dbReference>
<evidence type="ECO:0000256" key="5">
    <source>
        <dbReference type="ARBA" id="ARBA00022884"/>
    </source>
</evidence>
<sequence>MNTQLPQAFLERMEEMLKEEFPAFLESYQAPRQFGLRINTKKISVEKFLEISPFHLTPIPWVENGFFYGSEDRPSRHPYYQAGLYYLQEPSAMTPASRLPVSPGDMVLDLCAAPGGKATELGSRLKGRGLLVANDISSSRAKALMRNLELWGIENSLVTTETPRRLAQVFPEYFHKILIDAPCSGEGMFRKDPDVAKTWDPSRPDYFSGQQKEIVARGISMLRPGGMLLYSTCTFSPQENEGVISFILENFPQMELLYIPGYQGFSQGCPQWGNKDPRLKKCVRIFPHHMEGEGHFLALLTKKDEGTPVFARENGTDVLPSPAPSRNRKERNSSQKASGPDKASRALLEDFFHDVSLPLDLSRLEVRNAHVYALPGAGPESVKGLKFLRWGLYLGELKKNRFEPSQPLAMTLSAGDYPRVLNLSSSDQRIDRYLGGETLILDPSEAGKGPGWYLVCADGYSLGWGKVSGNLLKNKYPAGWRC</sequence>
<keyword evidence="3 6" id="KW-0808">Transferase</keyword>
<dbReference type="SUPFAM" id="SSF53335">
    <property type="entry name" value="S-adenosyl-L-methionine-dependent methyltransferases"/>
    <property type="match status" value="1"/>
</dbReference>
<dbReference type="CDD" id="cd21147">
    <property type="entry name" value="RsmF_methylt_CTD1"/>
    <property type="match status" value="1"/>
</dbReference>
<dbReference type="Pfam" id="PF01189">
    <property type="entry name" value="Methyltr_RsmB-F"/>
    <property type="match status" value="1"/>
</dbReference>
<evidence type="ECO:0000256" key="1">
    <source>
        <dbReference type="ARBA" id="ARBA00022490"/>
    </source>
</evidence>
<feature type="active site" description="Nucleophile" evidence="6">
    <location>
        <position position="233"/>
    </location>
</feature>
<dbReference type="PANTHER" id="PTHR22807:SF30">
    <property type="entry name" value="28S RRNA (CYTOSINE(4447)-C(5))-METHYLTRANSFERASE-RELATED"/>
    <property type="match status" value="1"/>
</dbReference>
<feature type="binding site" evidence="6">
    <location>
        <position position="135"/>
    </location>
    <ligand>
        <name>S-adenosyl-L-methionine</name>
        <dbReference type="ChEBI" id="CHEBI:59789"/>
    </ligand>
</feature>
<dbReference type="InterPro" id="IPR031341">
    <property type="entry name" value="Methyltr_RsmF_N"/>
</dbReference>
<evidence type="ECO:0000256" key="2">
    <source>
        <dbReference type="ARBA" id="ARBA00022603"/>
    </source>
</evidence>
<organism evidence="9 10">
    <name type="scientific">Candidatus Blautia stercorigallinarum</name>
    <dbReference type="NCBI Taxonomy" id="2838501"/>
    <lineage>
        <taxon>Bacteria</taxon>
        <taxon>Bacillati</taxon>
        <taxon>Bacillota</taxon>
        <taxon>Clostridia</taxon>
        <taxon>Lachnospirales</taxon>
        <taxon>Lachnospiraceae</taxon>
        <taxon>Blautia</taxon>
    </lineage>
</organism>
<dbReference type="EMBL" id="DXIQ01000050">
    <property type="protein sequence ID" value="HIV38910.1"/>
    <property type="molecule type" value="Genomic_DNA"/>
</dbReference>
<feature type="domain" description="SAM-dependent MTase RsmB/NOP-type" evidence="8">
    <location>
        <begin position="24"/>
        <end position="303"/>
    </location>
</feature>
<dbReference type="Gene3D" id="3.30.70.1170">
    <property type="entry name" value="Sun protein, domain 3"/>
    <property type="match status" value="1"/>
</dbReference>
<dbReference type="InterPro" id="IPR011023">
    <property type="entry name" value="Nop2p"/>
</dbReference>
<feature type="binding site" evidence="6">
    <location>
        <position position="180"/>
    </location>
    <ligand>
        <name>S-adenosyl-L-methionine</name>
        <dbReference type="ChEBI" id="CHEBI:59789"/>
    </ligand>
</feature>
<dbReference type="GO" id="GO:0008757">
    <property type="term" value="F:S-adenosylmethionine-dependent methyltransferase activity"/>
    <property type="evidence" value="ECO:0007669"/>
    <property type="project" value="InterPro"/>
</dbReference>
<dbReference type="GO" id="GO:0006396">
    <property type="term" value="P:RNA processing"/>
    <property type="evidence" value="ECO:0007669"/>
    <property type="project" value="InterPro"/>
</dbReference>
<reference evidence="9" key="1">
    <citation type="journal article" date="2021" name="PeerJ">
        <title>Extensive microbial diversity within the chicken gut microbiome revealed by metagenomics and culture.</title>
        <authorList>
            <person name="Gilroy R."/>
            <person name="Ravi A."/>
            <person name="Getino M."/>
            <person name="Pursley I."/>
            <person name="Horton D.L."/>
            <person name="Alikhan N.F."/>
            <person name="Baker D."/>
            <person name="Gharbi K."/>
            <person name="Hall N."/>
            <person name="Watson M."/>
            <person name="Adriaenssens E.M."/>
            <person name="Foster-Nyarko E."/>
            <person name="Jarju S."/>
            <person name="Secka A."/>
            <person name="Antonio M."/>
            <person name="Oren A."/>
            <person name="Chaudhuri R.R."/>
            <person name="La Ragione R."/>
            <person name="Hildebrand F."/>
            <person name="Pallen M.J."/>
        </authorList>
    </citation>
    <scope>NUCLEOTIDE SEQUENCE</scope>
    <source>
        <strain evidence="9">CHK195-9823</strain>
    </source>
</reference>
<dbReference type="InterPro" id="IPR001678">
    <property type="entry name" value="MeTrfase_RsmB-F_NOP2_dom"/>
</dbReference>
<reference evidence="9" key="2">
    <citation type="submission" date="2021-04" db="EMBL/GenBank/DDBJ databases">
        <authorList>
            <person name="Gilroy R."/>
        </authorList>
    </citation>
    <scope>NUCLEOTIDE SEQUENCE</scope>
    <source>
        <strain evidence="9">CHK195-9823</strain>
    </source>
</reference>
<comment type="similarity">
    <text evidence="6">Belongs to the class I-like SAM-binding methyltransferase superfamily. RsmB/NOP family.</text>
</comment>
<proteinExistence type="inferred from homology"/>